<dbReference type="RefSeq" id="WP_090664496.1">
    <property type="nucleotide sequence ID" value="NZ_FMZX01000016.1"/>
</dbReference>
<dbReference type="AlphaFoldDB" id="A0A1G6Z9J7"/>
<sequence length="157" mass="16874">MPDARDKAPLLGLGLVWQQLAVGQRFRSFGRTVTEHDLMGFVALTGMQEPLFVDATHTGALGPRPVPGALTHALIEGLLLRGMVHGTGLALLETHIRPLAPVRVGDTIHAEVEVTAIRPTSTGGRAVVACAVRVRNQRDEAVMDYDVTRLLRGESTP</sequence>
<organism evidence="2 3">
    <name type="scientific">Belnapia rosea</name>
    <dbReference type="NCBI Taxonomy" id="938405"/>
    <lineage>
        <taxon>Bacteria</taxon>
        <taxon>Pseudomonadati</taxon>
        <taxon>Pseudomonadota</taxon>
        <taxon>Alphaproteobacteria</taxon>
        <taxon>Acetobacterales</taxon>
        <taxon>Roseomonadaceae</taxon>
        <taxon>Belnapia</taxon>
    </lineage>
</organism>
<evidence type="ECO:0000259" key="1">
    <source>
        <dbReference type="Pfam" id="PF01575"/>
    </source>
</evidence>
<dbReference type="PANTHER" id="PTHR43664:SF1">
    <property type="entry name" value="BETA-METHYLMALYL-COA DEHYDRATASE"/>
    <property type="match status" value="1"/>
</dbReference>
<dbReference type="InterPro" id="IPR052342">
    <property type="entry name" value="MCH/BMMD"/>
</dbReference>
<dbReference type="Gene3D" id="3.10.129.10">
    <property type="entry name" value="Hotdog Thioesterase"/>
    <property type="match status" value="1"/>
</dbReference>
<dbReference type="Proteomes" id="UP000198925">
    <property type="component" value="Unassembled WGS sequence"/>
</dbReference>
<dbReference type="SUPFAM" id="SSF54637">
    <property type="entry name" value="Thioesterase/thiol ester dehydrase-isomerase"/>
    <property type="match status" value="1"/>
</dbReference>
<dbReference type="InterPro" id="IPR002539">
    <property type="entry name" value="MaoC-like_dom"/>
</dbReference>
<dbReference type="PANTHER" id="PTHR43664">
    <property type="entry name" value="MONOAMINE OXIDASE-RELATED"/>
    <property type="match status" value="1"/>
</dbReference>
<feature type="domain" description="MaoC-like" evidence="1">
    <location>
        <begin position="22"/>
        <end position="119"/>
    </location>
</feature>
<dbReference type="STRING" id="938405.SAMN02927895_01278"/>
<gene>
    <name evidence="2" type="ORF">SAMN04487779_101618</name>
</gene>
<protein>
    <submittedName>
        <fullName evidence="2">Acyl dehydratase</fullName>
    </submittedName>
</protein>
<evidence type="ECO:0000313" key="3">
    <source>
        <dbReference type="Proteomes" id="UP000198925"/>
    </source>
</evidence>
<dbReference type="EMBL" id="FMZX01000016">
    <property type="protein sequence ID" value="SDD99318.1"/>
    <property type="molecule type" value="Genomic_DNA"/>
</dbReference>
<reference evidence="2 3" key="1">
    <citation type="submission" date="2016-10" db="EMBL/GenBank/DDBJ databases">
        <authorList>
            <person name="de Groot N.N."/>
        </authorList>
    </citation>
    <scope>NUCLEOTIDE SEQUENCE [LARGE SCALE GENOMIC DNA]</scope>
    <source>
        <strain evidence="2 3">CPCC 100156</strain>
    </source>
</reference>
<dbReference type="InterPro" id="IPR029069">
    <property type="entry name" value="HotDog_dom_sf"/>
</dbReference>
<name>A0A1G6Z9J7_9PROT</name>
<proteinExistence type="predicted"/>
<keyword evidence="3" id="KW-1185">Reference proteome</keyword>
<dbReference type="Pfam" id="PF01575">
    <property type="entry name" value="MaoC_dehydratas"/>
    <property type="match status" value="1"/>
</dbReference>
<evidence type="ECO:0000313" key="2">
    <source>
        <dbReference type="EMBL" id="SDD99318.1"/>
    </source>
</evidence>
<accession>A0A1G6Z9J7</accession>